<accession>A0AAN8PYS5</accession>
<evidence type="ECO:0000313" key="2">
    <source>
        <dbReference type="EMBL" id="KAK6181871.1"/>
    </source>
</evidence>
<organism evidence="2 3">
    <name type="scientific">Patella caerulea</name>
    <name type="common">Rayed Mediterranean limpet</name>
    <dbReference type="NCBI Taxonomy" id="87958"/>
    <lineage>
        <taxon>Eukaryota</taxon>
        <taxon>Metazoa</taxon>
        <taxon>Spiralia</taxon>
        <taxon>Lophotrochozoa</taxon>
        <taxon>Mollusca</taxon>
        <taxon>Gastropoda</taxon>
        <taxon>Patellogastropoda</taxon>
        <taxon>Patelloidea</taxon>
        <taxon>Patellidae</taxon>
        <taxon>Patella</taxon>
    </lineage>
</organism>
<comment type="caution">
    <text evidence="2">The sequence shown here is derived from an EMBL/GenBank/DDBJ whole genome shotgun (WGS) entry which is preliminary data.</text>
</comment>
<reference evidence="2 3" key="1">
    <citation type="submission" date="2024-01" db="EMBL/GenBank/DDBJ databases">
        <title>The genome of the rayed Mediterranean limpet Patella caerulea (Linnaeus, 1758).</title>
        <authorList>
            <person name="Anh-Thu Weber A."/>
            <person name="Halstead-Nussloch G."/>
        </authorList>
    </citation>
    <scope>NUCLEOTIDE SEQUENCE [LARGE SCALE GENOMIC DNA]</scope>
    <source>
        <strain evidence="2">AATW-2023a</strain>
        <tissue evidence="2">Whole specimen</tissue>
    </source>
</reference>
<feature type="region of interest" description="Disordered" evidence="1">
    <location>
        <begin position="27"/>
        <end position="48"/>
    </location>
</feature>
<evidence type="ECO:0000313" key="3">
    <source>
        <dbReference type="Proteomes" id="UP001347796"/>
    </source>
</evidence>
<dbReference type="Gene3D" id="4.10.60.10">
    <property type="entry name" value="Zinc finger, CCHC-type"/>
    <property type="match status" value="1"/>
</dbReference>
<evidence type="ECO:0000256" key="1">
    <source>
        <dbReference type="SAM" id="MobiDB-lite"/>
    </source>
</evidence>
<dbReference type="EMBL" id="JAZGQO010000007">
    <property type="protein sequence ID" value="KAK6181871.1"/>
    <property type="molecule type" value="Genomic_DNA"/>
</dbReference>
<dbReference type="Proteomes" id="UP001347796">
    <property type="component" value="Unassembled WGS sequence"/>
</dbReference>
<name>A0AAN8PYS5_PATCE</name>
<protein>
    <submittedName>
        <fullName evidence="2">Uncharacterized protein</fullName>
    </submittedName>
</protein>
<keyword evidence="3" id="KW-1185">Reference proteome</keyword>
<gene>
    <name evidence="2" type="ORF">SNE40_009649</name>
</gene>
<feature type="region of interest" description="Disordered" evidence="1">
    <location>
        <begin position="86"/>
        <end position="151"/>
    </location>
</feature>
<proteinExistence type="predicted"/>
<dbReference type="AlphaFoldDB" id="A0AAN8PYS5"/>
<feature type="compositionally biased region" description="Polar residues" evidence="1">
    <location>
        <begin position="97"/>
        <end position="108"/>
    </location>
</feature>
<feature type="compositionally biased region" description="Polar residues" evidence="1">
    <location>
        <begin position="33"/>
        <end position="43"/>
    </location>
</feature>
<sequence length="151" mass="18236">MYRTTRCHNYQQIRRIKWKCTNNYKPNNYKPNENQTIRNQRVNPRTEPDRPCYRCGGKHFANNCVYRTTRCHNCQQIRRIKWKCTNNYKPKRRGRAHSSNYRSKQTQHMVAEDSDNGNDDQTQLKRKGESRYGMYRLNSSKSSSDPLFFES</sequence>